<dbReference type="EMBL" id="KM377833">
    <property type="protein sequence ID" value="AIT51837.1"/>
    <property type="molecule type" value="mRNA"/>
</dbReference>
<evidence type="ECO:0000313" key="2">
    <source>
        <dbReference type="EMBL" id="AIT51837.1"/>
    </source>
</evidence>
<accession>A0A097HTL8</accession>
<name>A0A097HTL8_CRAPL</name>
<protein>
    <submittedName>
        <fullName evidence="2">Early dehydration-responsive 1</fullName>
    </submittedName>
</protein>
<reference evidence="2" key="1">
    <citation type="journal article" date="2014" name="Planta">
        <title>Taxonomically restricted genes of Craterostigma plantagineum are modulated in their expression during dehydration and rehydration.</title>
        <authorList>
            <person name="Giarola V."/>
            <person name="Krey S."/>
            <person name="Frerichs A."/>
            <person name="Bartels D."/>
        </authorList>
    </citation>
    <scope>NUCLEOTIDE SEQUENCE</scope>
</reference>
<gene>
    <name evidence="2" type="primary">EDR1</name>
</gene>
<evidence type="ECO:0000256" key="1">
    <source>
        <dbReference type="SAM" id="MobiDB-lite"/>
    </source>
</evidence>
<proteinExistence type="evidence at transcript level"/>
<feature type="region of interest" description="Disordered" evidence="1">
    <location>
        <begin position="14"/>
        <end position="55"/>
    </location>
</feature>
<dbReference type="PROSITE" id="PS51318">
    <property type="entry name" value="TAT"/>
    <property type="match status" value="1"/>
</dbReference>
<feature type="compositionally biased region" description="Basic and acidic residues" evidence="1">
    <location>
        <begin position="39"/>
        <end position="48"/>
    </location>
</feature>
<feature type="region of interest" description="Disordered" evidence="1">
    <location>
        <begin position="106"/>
        <end position="188"/>
    </location>
</feature>
<feature type="compositionally biased region" description="Basic and acidic residues" evidence="1">
    <location>
        <begin position="119"/>
        <end position="154"/>
    </location>
</feature>
<dbReference type="AlphaFoldDB" id="A0A097HTL8"/>
<dbReference type="InterPro" id="IPR006311">
    <property type="entry name" value="TAT_signal"/>
</dbReference>
<feature type="compositionally biased region" description="Basic and acidic residues" evidence="1">
    <location>
        <begin position="175"/>
        <end position="188"/>
    </location>
</feature>
<sequence length="188" mass="20444">MSISAVKPVSCLAAPANPANGSKPRLHLLSSTKSLPSLQKKETEKLSLKENSMSSTTRRGMIQFTALSLAGLAAALISSPLEAEAGPQDAAVKGKEKVTNKLEELKEKAKDSLSMSKDVIQDKTPTPKDLTEEMKKKNRDDRDRDMRVEPRDDAAISLPQTSSQDRPLVPTLPNIKDKVEEAVKSPRT</sequence>
<organism evidence="2">
    <name type="scientific">Craterostigma plantagineum</name>
    <name type="common">Blue gem</name>
    <name type="synonym">Torenia plantagineum</name>
    <dbReference type="NCBI Taxonomy" id="4153"/>
    <lineage>
        <taxon>Eukaryota</taxon>
        <taxon>Viridiplantae</taxon>
        <taxon>Streptophyta</taxon>
        <taxon>Embryophyta</taxon>
        <taxon>Tracheophyta</taxon>
        <taxon>Spermatophyta</taxon>
        <taxon>Magnoliopsida</taxon>
        <taxon>eudicotyledons</taxon>
        <taxon>Gunneridae</taxon>
        <taxon>Pentapetalae</taxon>
        <taxon>asterids</taxon>
        <taxon>lamiids</taxon>
        <taxon>Lamiales</taxon>
        <taxon>Linderniaceae</taxon>
        <taxon>Craterostigma</taxon>
    </lineage>
</organism>